<keyword evidence="3" id="KW-0472">Membrane</keyword>
<dbReference type="Pfam" id="PF03816">
    <property type="entry name" value="LytR_cpsA_psr"/>
    <property type="match status" value="1"/>
</dbReference>
<accession>R7Y5L0</accession>
<feature type="region of interest" description="Disordered" evidence="2">
    <location>
        <begin position="1"/>
        <end position="93"/>
    </location>
</feature>
<proteinExistence type="inferred from homology"/>
<protein>
    <submittedName>
        <fullName evidence="5">Transcriptional regulator</fullName>
    </submittedName>
</protein>
<dbReference type="PANTHER" id="PTHR33392:SF6">
    <property type="entry name" value="POLYISOPRENYL-TEICHOIC ACID--PEPTIDOGLYCAN TEICHOIC ACID TRANSFERASE TAGU"/>
    <property type="match status" value="1"/>
</dbReference>
<organism evidence="5 6">
    <name type="scientific">Gordonia terrae C-6</name>
    <dbReference type="NCBI Taxonomy" id="1316928"/>
    <lineage>
        <taxon>Bacteria</taxon>
        <taxon>Bacillati</taxon>
        <taxon>Actinomycetota</taxon>
        <taxon>Actinomycetes</taxon>
        <taxon>Mycobacteriales</taxon>
        <taxon>Gordoniaceae</taxon>
        <taxon>Gordonia</taxon>
    </lineage>
</organism>
<name>R7Y5L0_9ACTN</name>
<feature type="compositionally biased region" description="Basic and acidic residues" evidence="2">
    <location>
        <begin position="47"/>
        <end position="74"/>
    </location>
</feature>
<gene>
    <name evidence="5" type="ORF">GTC6_17891</name>
</gene>
<keyword evidence="3" id="KW-0812">Transmembrane</keyword>
<dbReference type="RefSeq" id="WP_010843971.1">
    <property type="nucleotide sequence ID" value="NZ_AQPW01000026.1"/>
</dbReference>
<feature type="compositionally biased region" description="Pro residues" evidence="2">
    <location>
        <begin position="77"/>
        <end position="87"/>
    </location>
</feature>
<evidence type="ECO:0000256" key="1">
    <source>
        <dbReference type="ARBA" id="ARBA00006068"/>
    </source>
</evidence>
<dbReference type="Proteomes" id="UP000013569">
    <property type="component" value="Unassembled WGS sequence"/>
</dbReference>
<reference evidence="5 6" key="1">
    <citation type="journal article" date="2013" name="Genome Announc.">
        <title>Draft Genome Sequence of a Benzothiophene-Desulfurizing Bacterium, Gordona terrae Strain C-6.</title>
        <authorList>
            <person name="Wang W."/>
            <person name="Ma T."/>
            <person name="Ren Y."/>
            <person name="Li G."/>
        </authorList>
    </citation>
    <scope>NUCLEOTIDE SEQUENCE [LARGE SCALE GENOMIC DNA]</scope>
    <source>
        <strain evidence="5 6">C-6</strain>
    </source>
</reference>
<dbReference type="NCBIfam" id="TIGR00350">
    <property type="entry name" value="lytR_cpsA_psr"/>
    <property type="match status" value="1"/>
</dbReference>
<evidence type="ECO:0000313" key="6">
    <source>
        <dbReference type="Proteomes" id="UP000013569"/>
    </source>
</evidence>
<feature type="domain" description="Cell envelope-related transcriptional attenuator" evidence="4">
    <location>
        <begin position="174"/>
        <end position="316"/>
    </location>
</feature>
<dbReference type="InterPro" id="IPR004474">
    <property type="entry name" value="LytR_CpsA_psr"/>
</dbReference>
<evidence type="ECO:0000256" key="2">
    <source>
        <dbReference type="SAM" id="MobiDB-lite"/>
    </source>
</evidence>
<comment type="similarity">
    <text evidence="1">Belongs to the LytR/CpsA/Psr (LCP) family.</text>
</comment>
<dbReference type="PATRIC" id="fig|1316928.3.peg.3614"/>
<comment type="caution">
    <text evidence="5">The sequence shown here is derived from an EMBL/GenBank/DDBJ whole genome shotgun (WGS) entry which is preliminary data.</text>
</comment>
<evidence type="ECO:0000259" key="4">
    <source>
        <dbReference type="Pfam" id="PF03816"/>
    </source>
</evidence>
<evidence type="ECO:0000313" key="5">
    <source>
        <dbReference type="EMBL" id="EON31348.1"/>
    </source>
</evidence>
<feature type="compositionally biased region" description="Pro residues" evidence="2">
    <location>
        <begin position="14"/>
        <end position="37"/>
    </location>
</feature>
<dbReference type="PANTHER" id="PTHR33392">
    <property type="entry name" value="POLYISOPRENYL-TEICHOIC ACID--PEPTIDOGLYCAN TEICHOIC ACID TRANSFERASE TAGU"/>
    <property type="match status" value="1"/>
</dbReference>
<sequence length="407" mass="43774">MPRIPAHGPDPRRAPGPGPSGRPPHPSPADRPSPSARPGPAGYAPTKKPEPIPDHRSRGPRPPHADRRDRDRSAGRPPAPPRPVTPPRPRRTGRRAVRVGRILLILLLVVVLGSVGLLFYYDSRLHRIDALRAYAGRPSDTPGTNWLIVGTDSRADLTEEQRRALATGDAAGSRTDTIMLVHNPPGGGKAIVVSIPRDLYVEVPGHGSLKLNASFGIGGPALLVQTVENLTGIHIDHYAEIGFGGFDTLVDSVGGVDMCIDQPLNDPKAGLRLAKGCHRLDGRQALGLVRTRAFPRADLERVVNQRKFLAALVSRATSPTVLLNPFRLFGFVGGAIDALTVDERDHIWNFASLMFALRDPITTTTPAGESTFTDEGLALPVNEQTEEFFGLLRAGQPIPDELLVDAG</sequence>
<dbReference type="EMBL" id="AQPW01000026">
    <property type="protein sequence ID" value="EON31348.1"/>
    <property type="molecule type" value="Genomic_DNA"/>
</dbReference>
<evidence type="ECO:0000256" key="3">
    <source>
        <dbReference type="SAM" id="Phobius"/>
    </source>
</evidence>
<dbReference type="InterPro" id="IPR050922">
    <property type="entry name" value="LytR/CpsA/Psr_CW_biosynth"/>
</dbReference>
<dbReference type="Gene3D" id="3.40.630.190">
    <property type="entry name" value="LCP protein"/>
    <property type="match status" value="1"/>
</dbReference>
<feature type="transmembrane region" description="Helical" evidence="3">
    <location>
        <begin position="99"/>
        <end position="121"/>
    </location>
</feature>
<keyword evidence="3" id="KW-1133">Transmembrane helix</keyword>
<dbReference type="AlphaFoldDB" id="R7Y5L0"/>